<evidence type="ECO:0000313" key="2">
    <source>
        <dbReference type="EMBL" id="ERF75342.1"/>
    </source>
</evidence>
<dbReference type="EMBL" id="KE720815">
    <property type="protein sequence ID" value="ERF75342.1"/>
    <property type="molecule type" value="Genomic_DNA"/>
</dbReference>
<feature type="compositionally biased region" description="Low complexity" evidence="1">
    <location>
        <begin position="427"/>
        <end position="444"/>
    </location>
</feature>
<dbReference type="Proteomes" id="UP000019373">
    <property type="component" value="Unassembled WGS sequence"/>
</dbReference>
<keyword evidence="3" id="KW-1185">Reference proteome</keyword>
<feature type="region of interest" description="Disordered" evidence="1">
    <location>
        <begin position="341"/>
        <end position="366"/>
    </location>
</feature>
<dbReference type="eggNOG" id="ENOG502RR3D">
    <property type="taxonomic scope" value="Eukaryota"/>
</dbReference>
<dbReference type="HOGENOM" id="CLU_508080_0_0_1"/>
<sequence length="578" mass="64034">MENPRQSTSALCRTLAHALKRLFKSVKARTGENTLNGPADILRRDCSLPPSLLPRISQVSMFPDFESPDIFYDDADNRTPTLPMTFHESHTRQGLPRTLLPARSLSHFNLQQVYADHCGLPVLPTRKQDHVWPAEQLTPANTGRVPAHKPVLVSKKSTLQIRRPVSFHASIVNAGPAASIHSDSSSAVLRRTKRSGNLRKCAIAESHTAETNLLTPIAEDACFLTSKSTGHDSFRLVKHFASYCIMDMAAPGCPISAVSENLGYLYDIKDRFVLNAHEISELSMDLSIGRDPHGNEVTYLLLFSPLISPATTKSRFMLVSAIDVSGYIRYAATLEPTPEPRRETKYLNSYRERSNPTRKTSSTSWIDEKTDQLADELLHGCSIKESSASTSASRRTISNAEPVRSAHECEDIWTAIAREEGLMTHSVSAASRSSGSLHSSATSSFQSRDPPTRSTTSQSSLDYADEKIIETFIDSLQVLYSQYFLLVCSPLNGDFYEICYVSPAVYASGEYVSGHLSHTPFNLVNEFGAHLAAGKRFRTDIRWGVNGVKKQLYCVPLMGHEPAPWICMLVDEGTPINW</sequence>
<protein>
    <submittedName>
        <fullName evidence="2">Uncharacterized protein</fullName>
    </submittedName>
</protein>
<feature type="compositionally biased region" description="Basic and acidic residues" evidence="1">
    <location>
        <begin position="341"/>
        <end position="355"/>
    </location>
</feature>
<feature type="region of interest" description="Disordered" evidence="1">
    <location>
        <begin position="427"/>
        <end position="460"/>
    </location>
</feature>
<feature type="compositionally biased region" description="Polar residues" evidence="1">
    <location>
        <begin position="445"/>
        <end position="460"/>
    </location>
</feature>
<dbReference type="OrthoDB" id="5416073at2759"/>
<gene>
    <name evidence="2" type="ORF">EPUS_00135</name>
</gene>
<proteinExistence type="predicted"/>
<accession>U1GCN1</accession>
<reference evidence="3" key="1">
    <citation type="journal article" date="2014" name="BMC Genomics">
        <title>Genome characteristics reveal the impact of lichenization on lichen-forming fungus Endocarpon pusillum Hedwig (Verrucariales, Ascomycota).</title>
        <authorList>
            <person name="Wang Y.-Y."/>
            <person name="Liu B."/>
            <person name="Zhang X.-Y."/>
            <person name="Zhou Q.-M."/>
            <person name="Zhang T."/>
            <person name="Li H."/>
            <person name="Yu Y.-F."/>
            <person name="Zhang X.-L."/>
            <person name="Hao X.-Y."/>
            <person name="Wang M."/>
            <person name="Wang L."/>
            <person name="Wei J.-C."/>
        </authorList>
    </citation>
    <scope>NUCLEOTIDE SEQUENCE [LARGE SCALE GENOMIC DNA]</scope>
    <source>
        <strain evidence="3">Z07020 / HMAS-L-300199</strain>
    </source>
</reference>
<dbReference type="AlphaFoldDB" id="U1GCN1"/>
<organism evidence="2 3">
    <name type="scientific">Endocarpon pusillum (strain Z07020 / HMAS-L-300199)</name>
    <name type="common">Lichen-forming fungus</name>
    <dbReference type="NCBI Taxonomy" id="1263415"/>
    <lineage>
        <taxon>Eukaryota</taxon>
        <taxon>Fungi</taxon>
        <taxon>Dikarya</taxon>
        <taxon>Ascomycota</taxon>
        <taxon>Pezizomycotina</taxon>
        <taxon>Eurotiomycetes</taxon>
        <taxon>Chaetothyriomycetidae</taxon>
        <taxon>Verrucariales</taxon>
        <taxon>Verrucariaceae</taxon>
        <taxon>Endocarpon</taxon>
    </lineage>
</organism>
<name>U1GCN1_ENDPU</name>
<evidence type="ECO:0000256" key="1">
    <source>
        <dbReference type="SAM" id="MobiDB-lite"/>
    </source>
</evidence>
<dbReference type="RefSeq" id="XP_007787354.1">
    <property type="nucleotide sequence ID" value="XM_007789164.1"/>
</dbReference>
<dbReference type="GeneID" id="19235199"/>
<evidence type="ECO:0000313" key="3">
    <source>
        <dbReference type="Proteomes" id="UP000019373"/>
    </source>
</evidence>